<proteinExistence type="inferred from homology"/>
<dbReference type="Gene3D" id="3.55.50.10">
    <property type="entry name" value="Baseplate protein-like domains"/>
    <property type="match status" value="1"/>
</dbReference>
<feature type="domain" description="Putative type VI secretion system Rhs element associated Vgr" evidence="5">
    <location>
        <begin position="564"/>
        <end position="671"/>
    </location>
</feature>
<dbReference type="InterPro" id="IPR006533">
    <property type="entry name" value="T6SS_Vgr_RhsGE"/>
</dbReference>
<dbReference type="Pfam" id="PF04717">
    <property type="entry name" value="Phage_base_V"/>
    <property type="match status" value="1"/>
</dbReference>
<accession>A0A7X3FXF5</accession>
<evidence type="ECO:0000313" key="7">
    <source>
        <dbReference type="Proteomes" id="UP000443353"/>
    </source>
</evidence>
<sequence>MLFLRKVIPMKLPNFPRFAAIPTQGNRPIRLRVWVRDAALDDVLLVKHVHGREVLCGGFEYRLLCVATHAGLQLKEFMALPVELQFVTDRGGLRSVCGIVARASAGRSDGGLAAYELVVRDALALMEHRVNTRIFRDLNEVDISEQLVREWQHANPILAAAFDLDTSGVTQRYPARAYTMQQNEHDAVFLRRLWKRRGLAWSMRHVSASVAGGTAVPLHTLVLFDEPGSLPRSASGTVRFHRDAGTEARDGVIDWNAVRTMKAGSVTRASWDYMQGRMMSAQAPTTMRQGEAGNRFASSLDDYRIDSPHAGDDGNDYRTLGELRMERHEYEAKCFHGESGVRDLCVGEWFRLEGHPEIDTHPDDEREFVVTELALAAENNLPEILDERARRLVDDSAWHAGSDHAALVRASEARGVKFTNRFTCVRRGIPIVPAYDPVADLPHVRLQSAVVVGPPGEEVHCDELGRIKIRFPGTREQDHAHGAGASNSDRDSAWVRVASHWAGDRWGSISLPRVGDEVLVDFLGGDPDKPIVVGRVFGGRAHPPAFSHTGELPGNRFLAGIKSKEVQGARYNQLRLDDTPGQISAQLASEHGHSQLNLGWLTHPRTGMNGRPRGEGAELRSDQSVVVRAARLLLLTTQAMLGGAGKQLERAPLQALLEGSQALLKELGEFAEQHQALPVDLASHRQLEEDLRNAEQGTNTQAEDSTHRAAPLIATYAEGGFLSATPNSSVNYSGGQQNIVAQQHIQAVAGQRVNIHAGKGMSLFAHWDGMKYIARAGKVEIQAQQDSIGIAADRDVTMTASQGDIVIAAKTSITLSCGGAYIRIADGKIEQGCAGDFTVKAGAHKWEGPARKETALPFFPAAEHTSWLKLDLDGFQGHPMAGVPYTLHFADGKQKSGILDGNGMAEERKLPEAVTKVVYHNALSARDEPRPTGADLLAKVDSLVKGAPDNVATSRRKGGK</sequence>
<dbReference type="InterPro" id="IPR018769">
    <property type="entry name" value="VgrG2_DUF2345"/>
</dbReference>
<comment type="caution">
    <text evidence="6">The sequence shown here is derived from an EMBL/GenBank/DDBJ whole genome shotgun (WGS) entry which is preliminary data.</text>
</comment>
<protein>
    <submittedName>
        <fullName evidence="6">Type VI secretion system tip protein VgrG</fullName>
    </submittedName>
</protein>
<dbReference type="InterPro" id="IPR006531">
    <property type="entry name" value="Gp5/Vgr_OB"/>
</dbReference>
<dbReference type="Proteomes" id="UP000443353">
    <property type="component" value="Unassembled WGS sequence"/>
</dbReference>
<feature type="domain" description="Gp5/Type VI secretion system Vgr protein OB-fold" evidence="3">
    <location>
        <begin position="488"/>
        <end position="537"/>
    </location>
</feature>
<dbReference type="EMBL" id="WSES01000002">
    <property type="protein sequence ID" value="MVW59811.1"/>
    <property type="molecule type" value="Genomic_DNA"/>
</dbReference>
<dbReference type="NCBIfam" id="TIGR01646">
    <property type="entry name" value="vgr_GE"/>
    <property type="match status" value="1"/>
</dbReference>
<evidence type="ECO:0000259" key="3">
    <source>
        <dbReference type="Pfam" id="PF04717"/>
    </source>
</evidence>
<gene>
    <name evidence="6" type="primary">tssI</name>
    <name evidence="6" type="ORF">GPY61_07695</name>
</gene>
<name>A0A7X3FXF5_9BURK</name>
<dbReference type="SUPFAM" id="SSF69279">
    <property type="entry name" value="Phage tail proteins"/>
    <property type="match status" value="2"/>
</dbReference>
<evidence type="ECO:0000313" key="6">
    <source>
        <dbReference type="EMBL" id="MVW59811.1"/>
    </source>
</evidence>
<feature type="region of interest" description="Disordered" evidence="2">
    <location>
        <begin position="596"/>
        <end position="619"/>
    </location>
</feature>
<dbReference type="Pfam" id="PF13296">
    <property type="entry name" value="T6SS_Vgr"/>
    <property type="match status" value="1"/>
</dbReference>
<dbReference type="InterPro" id="IPR017847">
    <property type="entry name" value="T6SS_RhsGE_Vgr_subset"/>
</dbReference>
<evidence type="ECO:0000259" key="4">
    <source>
        <dbReference type="Pfam" id="PF10106"/>
    </source>
</evidence>
<dbReference type="InterPro" id="IPR028244">
    <property type="entry name" value="T6SS_Rhs_Vgr_dom"/>
</dbReference>
<dbReference type="SUPFAM" id="SSF69349">
    <property type="entry name" value="Phage fibre proteins"/>
    <property type="match status" value="1"/>
</dbReference>
<organism evidence="6 7">
    <name type="scientific">Massilia cellulosiltytica</name>
    <dbReference type="NCBI Taxonomy" id="2683234"/>
    <lineage>
        <taxon>Bacteria</taxon>
        <taxon>Pseudomonadati</taxon>
        <taxon>Pseudomonadota</taxon>
        <taxon>Betaproteobacteria</taxon>
        <taxon>Burkholderiales</taxon>
        <taxon>Oxalobacteraceae</taxon>
        <taxon>Telluria group</taxon>
        <taxon>Massilia</taxon>
    </lineage>
</organism>
<dbReference type="InterPro" id="IPR037026">
    <property type="entry name" value="Vgr_OB-fold_dom_sf"/>
</dbReference>
<dbReference type="Gene3D" id="4.10.220.110">
    <property type="match status" value="1"/>
</dbReference>
<dbReference type="AlphaFoldDB" id="A0A7X3FXF5"/>
<dbReference type="Gene3D" id="2.40.50.230">
    <property type="entry name" value="Gp5 N-terminal domain"/>
    <property type="match status" value="1"/>
</dbReference>
<dbReference type="NCBIfam" id="TIGR03361">
    <property type="entry name" value="VI_Rhs_Vgr"/>
    <property type="match status" value="1"/>
</dbReference>
<evidence type="ECO:0000256" key="1">
    <source>
        <dbReference type="ARBA" id="ARBA00005558"/>
    </source>
</evidence>
<comment type="similarity">
    <text evidence="1">Belongs to the VgrG protein family.</text>
</comment>
<dbReference type="Pfam" id="PF10106">
    <property type="entry name" value="DUF2345"/>
    <property type="match status" value="1"/>
</dbReference>
<keyword evidence="7" id="KW-1185">Reference proteome</keyword>
<reference evidence="6 7" key="1">
    <citation type="submission" date="2019-12" db="EMBL/GenBank/DDBJ databases">
        <authorList>
            <person name="Li C."/>
            <person name="Zhao J."/>
        </authorList>
    </citation>
    <scope>NUCLEOTIDE SEQUENCE [LARGE SCALE GENOMIC DNA]</scope>
    <source>
        <strain evidence="6 7">NEAU-DD11</strain>
    </source>
</reference>
<evidence type="ECO:0000256" key="2">
    <source>
        <dbReference type="SAM" id="MobiDB-lite"/>
    </source>
</evidence>
<evidence type="ECO:0000259" key="5">
    <source>
        <dbReference type="Pfam" id="PF13296"/>
    </source>
</evidence>
<feature type="domain" description="DUF2345" evidence="4">
    <location>
        <begin position="702"/>
        <end position="850"/>
    </location>
</feature>
<dbReference type="SUPFAM" id="SSF69255">
    <property type="entry name" value="gp5 N-terminal domain-like"/>
    <property type="match status" value="1"/>
</dbReference>
<dbReference type="Gene3D" id="2.30.110.50">
    <property type="match status" value="1"/>
</dbReference>
<dbReference type="Pfam" id="PF05954">
    <property type="entry name" value="Phage_GPD"/>
    <property type="match status" value="1"/>
</dbReference>